<protein>
    <submittedName>
        <fullName evidence="1">Uncharacterized protein</fullName>
    </submittedName>
</protein>
<accession>A0ABT2ZGY4</accession>
<dbReference type="EMBL" id="JAOWKY010000006">
    <property type="protein sequence ID" value="MCV2870379.1"/>
    <property type="molecule type" value="Genomic_DNA"/>
</dbReference>
<sequence>MEDAARDGLLVEVRCNACQRKVAYWAVDLRMVLGPDHPVHVAPFACSACRTRDFLDVRCRVPSVRELADGLTVRRPVKQVVKWIWRNERA</sequence>
<reference evidence="1 2" key="1">
    <citation type="submission" date="2022-10" db="EMBL/GenBank/DDBJ databases">
        <title>Defluviimonas sp. nov., isolated from ocean surface water.</title>
        <authorList>
            <person name="He W."/>
            <person name="Wang L."/>
            <person name="Zhang D.-F."/>
        </authorList>
    </citation>
    <scope>NUCLEOTIDE SEQUENCE [LARGE SCALE GENOMIC DNA]</scope>
    <source>
        <strain evidence="1 2">WL0002</strain>
    </source>
</reference>
<evidence type="ECO:0000313" key="2">
    <source>
        <dbReference type="Proteomes" id="UP001652542"/>
    </source>
</evidence>
<dbReference type="RefSeq" id="WP_263736059.1">
    <property type="nucleotide sequence ID" value="NZ_JAOWKY010000006.1"/>
</dbReference>
<gene>
    <name evidence="1" type="ORF">OEW28_17330</name>
</gene>
<proteinExistence type="predicted"/>
<dbReference type="Proteomes" id="UP001652542">
    <property type="component" value="Unassembled WGS sequence"/>
</dbReference>
<keyword evidence="2" id="KW-1185">Reference proteome</keyword>
<organism evidence="1 2">
    <name type="scientific">Albidovulum marisflavi</name>
    <dbReference type="NCBI Taxonomy" id="2984159"/>
    <lineage>
        <taxon>Bacteria</taxon>
        <taxon>Pseudomonadati</taxon>
        <taxon>Pseudomonadota</taxon>
        <taxon>Alphaproteobacteria</taxon>
        <taxon>Rhodobacterales</taxon>
        <taxon>Paracoccaceae</taxon>
        <taxon>Albidovulum</taxon>
    </lineage>
</organism>
<evidence type="ECO:0000313" key="1">
    <source>
        <dbReference type="EMBL" id="MCV2870379.1"/>
    </source>
</evidence>
<name>A0ABT2ZGY4_9RHOB</name>
<comment type="caution">
    <text evidence="1">The sequence shown here is derived from an EMBL/GenBank/DDBJ whole genome shotgun (WGS) entry which is preliminary data.</text>
</comment>